<evidence type="ECO:0000313" key="2">
    <source>
        <dbReference type="EMBL" id="CAB4155621.1"/>
    </source>
</evidence>
<feature type="region of interest" description="Disordered" evidence="1">
    <location>
        <begin position="1"/>
        <end position="20"/>
    </location>
</feature>
<feature type="compositionally biased region" description="Basic and acidic residues" evidence="1">
    <location>
        <begin position="11"/>
        <end position="20"/>
    </location>
</feature>
<evidence type="ECO:0000256" key="1">
    <source>
        <dbReference type="SAM" id="MobiDB-lite"/>
    </source>
</evidence>
<organism evidence="2">
    <name type="scientific">uncultured Caudovirales phage</name>
    <dbReference type="NCBI Taxonomy" id="2100421"/>
    <lineage>
        <taxon>Viruses</taxon>
        <taxon>Duplodnaviria</taxon>
        <taxon>Heunggongvirae</taxon>
        <taxon>Uroviricota</taxon>
        <taxon>Caudoviricetes</taxon>
        <taxon>Peduoviridae</taxon>
        <taxon>Maltschvirus</taxon>
        <taxon>Maltschvirus maltsch</taxon>
    </lineage>
</organism>
<sequence length="155" mass="17252">MKKIAASGETGGKREPVLFNDDNKGDIAENMINAMEKVYDKNPVLAKQLSEELKSVTENTENILMVGTDGKYAVTIIYVPKSVMDENETIMLLPSANEVSVLAAVSTEYIEKQNLLCKTLEEAGLEEMADEMWERLMNNLLTKAVAMHEKNPQVI</sequence>
<gene>
    <name evidence="2" type="ORF">UFOVP658_18</name>
</gene>
<accession>A0A6J5NDK9</accession>
<reference evidence="2" key="1">
    <citation type="submission" date="2020-04" db="EMBL/GenBank/DDBJ databases">
        <authorList>
            <person name="Chiriac C."/>
            <person name="Salcher M."/>
            <person name="Ghai R."/>
            <person name="Kavagutti S V."/>
        </authorList>
    </citation>
    <scope>NUCLEOTIDE SEQUENCE</scope>
</reference>
<protein>
    <submittedName>
        <fullName evidence="2">Uncharacterized protein</fullName>
    </submittedName>
</protein>
<name>A0A6J5NDK9_9CAUD</name>
<proteinExistence type="predicted"/>
<dbReference type="EMBL" id="LR796639">
    <property type="protein sequence ID" value="CAB4155621.1"/>
    <property type="molecule type" value="Genomic_DNA"/>
</dbReference>